<dbReference type="AlphaFoldDB" id="A0A369K380"/>
<accession>A0A369K380</accession>
<protein>
    <submittedName>
        <fullName evidence="1">Uncharacterized protein</fullName>
    </submittedName>
</protein>
<evidence type="ECO:0000313" key="2">
    <source>
        <dbReference type="Proteomes" id="UP000076154"/>
    </source>
</evidence>
<dbReference type="EMBL" id="LUEZ02000017">
    <property type="protein sequence ID" value="RDB27217.1"/>
    <property type="molecule type" value="Genomic_DNA"/>
</dbReference>
<gene>
    <name evidence="1" type="ORF">Hypma_004394</name>
</gene>
<name>A0A369K380_HYPMA</name>
<dbReference type="InParanoid" id="A0A369K380"/>
<proteinExistence type="predicted"/>
<dbReference type="Proteomes" id="UP000076154">
    <property type="component" value="Unassembled WGS sequence"/>
</dbReference>
<keyword evidence="2" id="KW-1185">Reference proteome</keyword>
<sequence>MAQERKRLGVTADEYTVYVVYPNAAFDHLFVLRANIPLRTLEAIDRNDEKMPPMHICQGVVPLHVDVQKPLQDNALAKVLAALMDHTLEIAATVVEEPSSSASVGADV</sequence>
<dbReference type="OrthoDB" id="2976798at2759"/>
<reference evidence="1" key="1">
    <citation type="submission" date="2018-04" db="EMBL/GenBank/DDBJ databases">
        <title>Whole genome sequencing of Hypsizygus marmoreus.</title>
        <authorList>
            <person name="Choi I.-G."/>
            <person name="Min B."/>
            <person name="Kim J.-G."/>
            <person name="Kim S."/>
            <person name="Oh Y.-L."/>
            <person name="Kong W.-S."/>
            <person name="Park H."/>
            <person name="Jeong J."/>
            <person name="Song E.-S."/>
        </authorList>
    </citation>
    <scope>NUCLEOTIDE SEQUENCE [LARGE SCALE GENOMIC DNA]</scope>
    <source>
        <strain evidence="1">51987-8</strain>
    </source>
</reference>
<comment type="caution">
    <text evidence="1">The sequence shown here is derived from an EMBL/GenBank/DDBJ whole genome shotgun (WGS) entry which is preliminary data.</text>
</comment>
<organism evidence="1 2">
    <name type="scientific">Hypsizygus marmoreus</name>
    <name type="common">White beech mushroom</name>
    <name type="synonym">Agaricus marmoreus</name>
    <dbReference type="NCBI Taxonomy" id="39966"/>
    <lineage>
        <taxon>Eukaryota</taxon>
        <taxon>Fungi</taxon>
        <taxon>Dikarya</taxon>
        <taxon>Basidiomycota</taxon>
        <taxon>Agaricomycotina</taxon>
        <taxon>Agaricomycetes</taxon>
        <taxon>Agaricomycetidae</taxon>
        <taxon>Agaricales</taxon>
        <taxon>Tricholomatineae</taxon>
        <taxon>Lyophyllaceae</taxon>
        <taxon>Hypsizygus</taxon>
    </lineage>
</organism>
<evidence type="ECO:0000313" key="1">
    <source>
        <dbReference type="EMBL" id="RDB27217.1"/>
    </source>
</evidence>